<evidence type="ECO:0000256" key="1">
    <source>
        <dbReference type="ARBA" id="ARBA00001970"/>
    </source>
</evidence>
<keyword evidence="4" id="KW-0479">Metal-binding</keyword>
<dbReference type="PROSITE" id="PS51404">
    <property type="entry name" value="DYP_PEROXIDASE"/>
    <property type="match status" value="1"/>
</dbReference>
<organism evidence="10 11">
    <name type="scientific">Methylorubrum salsuginis</name>
    <dbReference type="NCBI Taxonomy" id="414703"/>
    <lineage>
        <taxon>Bacteria</taxon>
        <taxon>Pseudomonadati</taxon>
        <taxon>Pseudomonadota</taxon>
        <taxon>Alphaproteobacteria</taxon>
        <taxon>Hyphomicrobiales</taxon>
        <taxon>Methylobacteriaceae</taxon>
        <taxon>Methylorubrum</taxon>
    </lineage>
</organism>
<sequence>MKMPIDIARPLSWKNANDDELLMLQCLQGNILKGHGRHFTANIFFTLDPAKASAARRMLRDLANFHLVSAYRQLLDAEAFKNAGKKEEGGRGGGAFAHLALSVDGYTAIEKADVAPADPEFRRGMKDAGSLRDLADPDVGTWEPEFRATIHGVVIAAHETASETAKLADRIRGLIEKAGGTVFIQRGATLRNAAGEGIEHFGYVDGRSQPLMLAEDIEEERKRTGTNRWNPAFPLSLALVPDPGVENDPTAFGSYLVFRKLEQRVRAFKTREQTIADKLGLKGAEARERAGALLVGRFEDGTPVTLSDEARGAKPPNNFDYTGDPGTRCPFHAHIRKTNPRGSGGTDPDLKKGEAQERLHLMPRRGIPYEDARREVHPAELPAAKDSKEFARKVAPKLPEKGVGLLFMAYNSDLGRQFKFTQAAWANATDFPVDPKGPHGLDPVIGQGPLTPNEQKLPKVWDGKDMTDGVDFGGFVHMKGGEYFFSPSLTFLLDL</sequence>
<dbReference type="GO" id="GO:0004601">
    <property type="term" value="F:peroxidase activity"/>
    <property type="evidence" value="ECO:0007669"/>
    <property type="project" value="UniProtKB-KW"/>
</dbReference>
<dbReference type="InterPro" id="IPR011008">
    <property type="entry name" value="Dimeric_a/b-barrel"/>
</dbReference>
<evidence type="ECO:0000256" key="2">
    <source>
        <dbReference type="ARBA" id="ARBA00022559"/>
    </source>
</evidence>
<keyword evidence="11" id="KW-1185">Reference proteome</keyword>
<dbReference type="EMBL" id="FOSV01000002">
    <property type="protein sequence ID" value="SFK51798.1"/>
    <property type="molecule type" value="Genomic_DNA"/>
</dbReference>
<evidence type="ECO:0000256" key="7">
    <source>
        <dbReference type="ARBA" id="ARBA00025737"/>
    </source>
</evidence>
<dbReference type="Proteomes" id="UP000198804">
    <property type="component" value="Unassembled WGS sequence"/>
</dbReference>
<evidence type="ECO:0000256" key="3">
    <source>
        <dbReference type="ARBA" id="ARBA00022617"/>
    </source>
</evidence>
<evidence type="ECO:0000313" key="11">
    <source>
        <dbReference type="Proteomes" id="UP000198804"/>
    </source>
</evidence>
<dbReference type="InterPro" id="IPR049509">
    <property type="entry name" value="DyP_N"/>
</dbReference>
<feature type="domain" description="DyP dimeric alpha+beta barrel" evidence="9">
    <location>
        <begin position="28"/>
        <end position="177"/>
    </location>
</feature>
<name>A0A1I4A619_9HYPH</name>
<dbReference type="RefSeq" id="WP_342030018.1">
    <property type="nucleotide sequence ID" value="NZ_FOSV01000002.1"/>
</dbReference>
<proteinExistence type="inferred from homology"/>
<dbReference type="AlphaFoldDB" id="A0A1I4A619"/>
<dbReference type="GO" id="GO:0046872">
    <property type="term" value="F:metal ion binding"/>
    <property type="evidence" value="ECO:0007669"/>
    <property type="project" value="UniProtKB-KW"/>
</dbReference>
<feature type="region of interest" description="Disordered" evidence="8">
    <location>
        <begin position="305"/>
        <end position="325"/>
    </location>
</feature>
<keyword evidence="3" id="KW-0349">Heme</keyword>
<dbReference type="Pfam" id="PF21105">
    <property type="entry name" value="DyP_N"/>
    <property type="match status" value="1"/>
</dbReference>
<dbReference type="PANTHER" id="PTHR30521">
    <property type="entry name" value="DEFERROCHELATASE/PEROXIDASE"/>
    <property type="match status" value="1"/>
</dbReference>
<evidence type="ECO:0000256" key="5">
    <source>
        <dbReference type="ARBA" id="ARBA00023002"/>
    </source>
</evidence>
<comment type="similarity">
    <text evidence="7">Belongs to the DyP-type peroxidase family.</text>
</comment>
<reference evidence="11" key="1">
    <citation type="submission" date="2016-10" db="EMBL/GenBank/DDBJ databases">
        <authorList>
            <person name="Varghese N."/>
            <person name="Submissions S."/>
        </authorList>
    </citation>
    <scope>NUCLEOTIDE SEQUENCE [LARGE SCALE GENOMIC DNA]</scope>
    <source>
        <strain evidence="11">CGMCC 1.6474</strain>
    </source>
</reference>
<evidence type="ECO:0000313" key="10">
    <source>
        <dbReference type="EMBL" id="SFK51798.1"/>
    </source>
</evidence>
<dbReference type="SUPFAM" id="SSF54909">
    <property type="entry name" value="Dimeric alpha+beta barrel"/>
    <property type="match status" value="1"/>
</dbReference>
<keyword evidence="2 10" id="KW-0575">Peroxidase</keyword>
<protein>
    <submittedName>
        <fullName evidence="10">Dyp-type peroxidase family</fullName>
    </submittedName>
</protein>
<evidence type="ECO:0000259" key="9">
    <source>
        <dbReference type="Pfam" id="PF21105"/>
    </source>
</evidence>
<dbReference type="GO" id="GO:0020037">
    <property type="term" value="F:heme binding"/>
    <property type="evidence" value="ECO:0007669"/>
    <property type="project" value="InterPro"/>
</dbReference>
<dbReference type="PANTHER" id="PTHR30521:SF4">
    <property type="entry name" value="DEFERROCHELATASE"/>
    <property type="match status" value="1"/>
</dbReference>
<evidence type="ECO:0000256" key="4">
    <source>
        <dbReference type="ARBA" id="ARBA00022723"/>
    </source>
</evidence>
<gene>
    <name evidence="10" type="ORF">SAMN04488125_102254</name>
</gene>
<dbReference type="InterPro" id="IPR006314">
    <property type="entry name" value="Dyp_peroxidase"/>
</dbReference>
<evidence type="ECO:0000256" key="6">
    <source>
        <dbReference type="ARBA" id="ARBA00023004"/>
    </source>
</evidence>
<comment type="cofactor">
    <cofactor evidence="1">
        <name>heme b</name>
        <dbReference type="ChEBI" id="CHEBI:60344"/>
    </cofactor>
</comment>
<dbReference type="STRING" id="414703.SAMN04488125_102254"/>
<accession>A0A1I4A619</accession>
<feature type="compositionally biased region" description="Basic and acidic residues" evidence="8">
    <location>
        <begin position="348"/>
        <end position="360"/>
    </location>
</feature>
<keyword evidence="5" id="KW-0560">Oxidoreductase</keyword>
<dbReference type="GO" id="GO:0005829">
    <property type="term" value="C:cytosol"/>
    <property type="evidence" value="ECO:0007669"/>
    <property type="project" value="TreeGrafter"/>
</dbReference>
<keyword evidence="6" id="KW-0408">Iron</keyword>
<feature type="region of interest" description="Disordered" evidence="8">
    <location>
        <begin position="337"/>
        <end position="365"/>
    </location>
</feature>
<evidence type="ECO:0000256" key="8">
    <source>
        <dbReference type="SAM" id="MobiDB-lite"/>
    </source>
</evidence>